<keyword evidence="2" id="KW-0238">DNA-binding</keyword>
<evidence type="ECO:0000256" key="1">
    <source>
        <dbReference type="ARBA" id="ARBA00008857"/>
    </source>
</evidence>
<feature type="domain" description="Tyr recombinase" evidence="4">
    <location>
        <begin position="173"/>
        <end position="371"/>
    </location>
</feature>
<evidence type="ECO:0000313" key="5">
    <source>
        <dbReference type="EMBL" id="VTS77547.1"/>
    </source>
</evidence>
<dbReference type="GO" id="GO:0003677">
    <property type="term" value="F:DNA binding"/>
    <property type="evidence" value="ECO:0007669"/>
    <property type="project" value="UniProtKB-KW"/>
</dbReference>
<dbReference type="GO" id="GO:0015074">
    <property type="term" value="P:DNA integration"/>
    <property type="evidence" value="ECO:0007669"/>
    <property type="project" value="InterPro"/>
</dbReference>
<proteinExistence type="inferred from homology"/>
<comment type="similarity">
    <text evidence="1">Belongs to the 'phage' integrase family.</text>
</comment>
<sequence length="377" mass="44590">MAIRKAKNGTWTVDVSGGIDPVTFKRIRIVRKGLKSKKDAIELEYHLRVVELKEKNRDTFVTSDMLFSMLEKEDNQNHRKISYLTTQRNNYDRHIKTYFQQVDMKKLTYEHIYRFRESLKEKSTKQNSEEKLSNNTINKIMILVKKMFDSGIRNELITKNPCQNLRKLPIKKPELNFWGIEEFLKFKSLITEDEYQYNLFFTLAYFTGMRMGEILALTWNDINFYTSTIHVTKSVYYVHKTNHVNSTKTRAGTRYITLNQKLLNTLKEWKNKQGEILSQFTNSTQNLQVIQSTPVTVTKNMIDKKFKQILQRDPYLKTIRIHDFRHSHASLLINQGEDYLVVKERLGHASITTTIDTYSHLYPSKQKSIADKLDDLY</sequence>
<accession>A0A9X9SHU1</accession>
<evidence type="ECO:0000256" key="2">
    <source>
        <dbReference type="ARBA" id="ARBA00023125"/>
    </source>
</evidence>
<evidence type="ECO:0000313" key="6">
    <source>
        <dbReference type="Proteomes" id="UP000373301"/>
    </source>
</evidence>
<dbReference type="InterPro" id="IPR025269">
    <property type="entry name" value="SAM-like_dom"/>
</dbReference>
<name>A0A9X9SHU1_STRDY</name>
<reference evidence="5 6" key="1">
    <citation type="submission" date="2019-05" db="EMBL/GenBank/DDBJ databases">
        <authorList>
            <consortium name="Pathogen Informatics"/>
        </authorList>
    </citation>
    <scope>NUCLEOTIDE SEQUENCE [LARGE SCALE GENOMIC DNA]</scope>
    <source>
        <strain evidence="5 6">NCTC7982</strain>
    </source>
</reference>
<dbReference type="AlphaFoldDB" id="A0A9X9SHU1"/>
<organism evidence="5 6">
    <name type="scientific">Streptococcus dysgalactiae</name>
    <dbReference type="NCBI Taxonomy" id="1334"/>
    <lineage>
        <taxon>Bacteria</taxon>
        <taxon>Bacillati</taxon>
        <taxon>Bacillota</taxon>
        <taxon>Bacilli</taxon>
        <taxon>Lactobacillales</taxon>
        <taxon>Streptococcaceae</taxon>
        <taxon>Streptococcus</taxon>
    </lineage>
</organism>
<evidence type="ECO:0000256" key="3">
    <source>
        <dbReference type="ARBA" id="ARBA00023172"/>
    </source>
</evidence>
<dbReference type="Pfam" id="PF13102">
    <property type="entry name" value="Phage_int_SAM_5"/>
    <property type="match status" value="1"/>
</dbReference>
<comment type="caution">
    <text evidence="5">The sequence shown here is derived from an EMBL/GenBank/DDBJ whole genome shotgun (WGS) entry which is preliminary data.</text>
</comment>
<protein>
    <submittedName>
        <fullName evidence="5">Integrase</fullName>
    </submittedName>
</protein>
<gene>
    <name evidence="5" type="primary">xerC</name>
    <name evidence="5" type="ORF">NCTC7982_00383</name>
</gene>
<dbReference type="Gene3D" id="1.10.150.130">
    <property type="match status" value="1"/>
</dbReference>
<dbReference type="PANTHER" id="PTHR30349:SF64">
    <property type="entry name" value="PROPHAGE INTEGRASE INTD-RELATED"/>
    <property type="match status" value="1"/>
</dbReference>
<dbReference type="InterPro" id="IPR011010">
    <property type="entry name" value="DNA_brk_join_enz"/>
</dbReference>
<dbReference type="Proteomes" id="UP000373301">
    <property type="component" value="Unassembled WGS sequence"/>
</dbReference>
<dbReference type="PROSITE" id="PS51898">
    <property type="entry name" value="TYR_RECOMBINASE"/>
    <property type="match status" value="1"/>
</dbReference>
<dbReference type="InterPro" id="IPR013762">
    <property type="entry name" value="Integrase-like_cat_sf"/>
</dbReference>
<dbReference type="GO" id="GO:0006310">
    <property type="term" value="P:DNA recombination"/>
    <property type="evidence" value="ECO:0007669"/>
    <property type="project" value="UniProtKB-KW"/>
</dbReference>
<dbReference type="InterPro" id="IPR010998">
    <property type="entry name" value="Integrase_recombinase_N"/>
</dbReference>
<dbReference type="PANTHER" id="PTHR30349">
    <property type="entry name" value="PHAGE INTEGRASE-RELATED"/>
    <property type="match status" value="1"/>
</dbReference>
<dbReference type="EMBL" id="CABEIM010000003">
    <property type="protein sequence ID" value="VTS77547.1"/>
    <property type="molecule type" value="Genomic_DNA"/>
</dbReference>
<dbReference type="RefSeq" id="WP_001007677.1">
    <property type="nucleotide sequence ID" value="NZ_CABEIM010000003.1"/>
</dbReference>
<keyword evidence="3" id="KW-0233">DNA recombination</keyword>
<evidence type="ECO:0000259" key="4">
    <source>
        <dbReference type="PROSITE" id="PS51898"/>
    </source>
</evidence>
<dbReference type="InterPro" id="IPR002104">
    <property type="entry name" value="Integrase_catalytic"/>
</dbReference>
<dbReference type="InterPro" id="IPR050090">
    <property type="entry name" value="Tyrosine_recombinase_XerCD"/>
</dbReference>
<dbReference type="Pfam" id="PF00589">
    <property type="entry name" value="Phage_integrase"/>
    <property type="match status" value="1"/>
</dbReference>
<dbReference type="CDD" id="cd01189">
    <property type="entry name" value="INT_ICEBs1_C_like"/>
    <property type="match status" value="1"/>
</dbReference>
<dbReference type="Gene3D" id="1.10.443.10">
    <property type="entry name" value="Intergrase catalytic core"/>
    <property type="match status" value="1"/>
</dbReference>
<dbReference type="SUPFAM" id="SSF56349">
    <property type="entry name" value="DNA breaking-rejoining enzymes"/>
    <property type="match status" value="1"/>
</dbReference>